<accession>D5BTX6</accession>
<organism evidence="10 11">
    <name type="scientific">Puniceispirillum marinum (strain IMCC1322)</name>
    <dbReference type="NCBI Taxonomy" id="488538"/>
    <lineage>
        <taxon>Bacteria</taxon>
        <taxon>Pseudomonadati</taxon>
        <taxon>Pseudomonadota</taxon>
        <taxon>Alphaproteobacteria</taxon>
        <taxon>Candidatus Puniceispirillales</taxon>
        <taxon>Candidatus Puniceispirillaceae</taxon>
        <taxon>Candidatus Puniceispirillum</taxon>
    </lineage>
</organism>
<dbReference type="KEGG" id="apb:SAR116_1480"/>
<evidence type="ECO:0000256" key="8">
    <source>
        <dbReference type="SAM" id="MobiDB-lite"/>
    </source>
</evidence>
<evidence type="ECO:0000259" key="9">
    <source>
        <dbReference type="Pfam" id="PF00535"/>
    </source>
</evidence>
<dbReference type="PANTHER" id="PTHR48090:SF3">
    <property type="entry name" value="UNDECAPRENYL-PHOSPHATE 4-DEOXY-4-FORMAMIDO-L-ARABINOSE TRANSFERASE"/>
    <property type="match status" value="1"/>
</dbReference>
<dbReference type="PANTHER" id="PTHR48090">
    <property type="entry name" value="UNDECAPRENYL-PHOSPHATE 4-DEOXY-4-FORMAMIDO-L-ARABINOSE TRANSFERASE-RELATED"/>
    <property type="match status" value="1"/>
</dbReference>
<keyword evidence="5" id="KW-0448">Lipopolysaccharide biosynthesis</keyword>
<dbReference type="Pfam" id="PF00535">
    <property type="entry name" value="Glycos_transf_2"/>
    <property type="match status" value="1"/>
</dbReference>
<evidence type="ECO:0000256" key="4">
    <source>
        <dbReference type="ARBA" id="ARBA00022692"/>
    </source>
</evidence>
<dbReference type="EMBL" id="CP001751">
    <property type="protein sequence ID" value="ADE39723.1"/>
    <property type="molecule type" value="Genomic_DNA"/>
</dbReference>
<keyword evidence="11" id="KW-1185">Reference proteome</keyword>
<evidence type="ECO:0000256" key="3">
    <source>
        <dbReference type="ARBA" id="ARBA00022679"/>
    </source>
</evidence>
<dbReference type="CAZy" id="GT2">
    <property type="family name" value="Glycosyltransferase Family 2"/>
</dbReference>
<dbReference type="GO" id="GO:0099621">
    <property type="term" value="F:undecaprenyl-phosphate 4-deoxy-4-formamido-L-arabinose transferase activity"/>
    <property type="evidence" value="ECO:0007669"/>
    <property type="project" value="TreeGrafter"/>
</dbReference>
<keyword evidence="4" id="KW-0812">Transmembrane</keyword>
<keyword evidence="7" id="KW-0472">Membrane</keyword>
<keyword evidence="6" id="KW-1133">Transmembrane helix</keyword>
<proteinExistence type="predicted"/>
<dbReference type="AlphaFoldDB" id="D5BTX6"/>
<protein>
    <submittedName>
        <fullName evidence="10">Glycosyl transferase, group 2 family protein</fullName>
        <ecNumber evidence="10">2.7.8.-</ecNumber>
    </submittedName>
</protein>
<dbReference type="OrthoDB" id="9807795at2"/>
<feature type="region of interest" description="Disordered" evidence="8">
    <location>
        <begin position="252"/>
        <end position="273"/>
    </location>
</feature>
<feature type="compositionally biased region" description="Basic residues" evidence="8">
    <location>
        <begin position="255"/>
        <end position="273"/>
    </location>
</feature>
<dbReference type="EC" id="2.7.8.-" evidence="10"/>
<dbReference type="HOGENOM" id="CLU_033536_11_0_5"/>
<evidence type="ECO:0000256" key="5">
    <source>
        <dbReference type="ARBA" id="ARBA00022985"/>
    </source>
</evidence>
<evidence type="ECO:0000256" key="7">
    <source>
        <dbReference type="ARBA" id="ARBA00023136"/>
    </source>
</evidence>
<dbReference type="SUPFAM" id="SSF53448">
    <property type="entry name" value="Nucleotide-diphospho-sugar transferases"/>
    <property type="match status" value="1"/>
</dbReference>
<dbReference type="InterPro" id="IPR029044">
    <property type="entry name" value="Nucleotide-diphossugar_trans"/>
</dbReference>
<evidence type="ECO:0000313" key="10">
    <source>
        <dbReference type="EMBL" id="ADE39723.1"/>
    </source>
</evidence>
<dbReference type="GO" id="GO:0009103">
    <property type="term" value="P:lipopolysaccharide biosynthetic process"/>
    <property type="evidence" value="ECO:0007669"/>
    <property type="project" value="UniProtKB-KW"/>
</dbReference>
<evidence type="ECO:0000256" key="1">
    <source>
        <dbReference type="ARBA" id="ARBA00022475"/>
    </source>
</evidence>
<sequence>MAQNTANISRKADIDISVLVPVMNEAGNIRPLIDEIVTVMNGRTFEIIYIDDASTDATADELSDSQRAIPQLRVLRHAKRAGQSAALRSGLLAANGYLIAVLDGDGQNVPSDFPALEAALLADYPERGMAAGIRQKRKDTALKLQASRIAKWIRKALLGDTHPDSGCGIKILHRDLFIELPFFNHMHRFMPSLVRRHGGGVTGVAVAHRARTQGQSKYKVLDRLVVGISDIMGVIWLLKRAPRHDAVIEIAAPKRSQKRPNPPKKPLRTKKGS</sequence>
<dbReference type="GO" id="GO:0005886">
    <property type="term" value="C:plasma membrane"/>
    <property type="evidence" value="ECO:0007669"/>
    <property type="project" value="TreeGrafter"/>
</dbReference>
<dbReference type="STRING" id="488538.SAR116_1480"/>
<evidence type="ECO:0000313" key="11">
    <source>
        <dbReference type="Proteomes" id="UP000007460"/>
    </source>
</evidence>
<evidence type="ECO:0000256" key="2">
    <source>
        <dbReference type="ARBA" id="ARBA00022676"/>
    </source>
</evidence>
<keyword evidence="2" id="KW-0328">Glycosyltransferase</keyword>
<dbReference type="RefSeq" id="WP_013046350.1">
    <property type="nucleotide sequence ID" value="NC_014010.1"/>
</dbReference>
<gene>
    <name evidence="10" type="ordered locus">SAR116_1480</name>
</gene>
<dbReference type="Proteomes" id="UP000007460">
    <property type="component" value="Chromosome"/>
</dbReference>
<dbReference type="Gene3D" id="3.90.550.10">
    <property type="entry name" value="Spore Coat Polysaccharide Biosynthesis Protein SpsA, Chain A"/>
    <property type="match status" value="1"/>
</dbReference>
<feature type="domain" description="Glycosyltransferase 2-like" evidence="9">
    <location>
        <begin position="17"/>
        <end position="177"/>
    </location>
</feature>
<reference evidence="10 11" key="1">
    <citation type="journal article" date="2010" name="J. Bacteriol.">
        <title>Complete genome sequence of "Candidatus Puniceispirillum marinum" IMCC1322, a representative of the SAR116 clade in the Alphaproteobacteria.</title>
        <authorList>
            <person name="Oh H.M."/>
            <person name="Kwon K.K."/>
            <person name="Kang I."/>
            <person name="Kang S.G."/>
            <person name="Lee J.H."/>
            <person name="Kim S.J."/>
            <person name="Cho J.C."/>
        </authorList>
    </citation>
    <scope>NUCLEOTIDE SEQUENCE [LARGE SCALE GENOMIC DNA]</scope>
    <source>
        <strain evidence="10 11">IMCC1322</strain>
    </source>
</reference>
<name>D5BTX6_PUNMI</name>
<keyword evidence="1" id="KW-1003">Cell membrane</keyword>
<dbReference type="eggNOG" id="COG0463">
    <property type="taxonomic scope" value="Bacteria"/>
</dbReference>
<keyword evidence="3 10" id="KW-0808">Transferase</keyword>
<dbReference type="FunFam" id="3.90.550.10:FF:000170">
    <property type="entry name" value="Dolichol-phosphate mannosyltransferase"/>
    <property type="match status" value="1"/>
</dbReference>
<dbReference type="InterPro" id="IPR001173">
    <property type="entry name" value="Glyco_trans_2-like"/>
</dbReference>
<dbReference type="InterPro" id="IPR050256">
    <property type="entry name" value="Glycosyltransferase_2"/>
</dbReference>
<evidence type="ECO:0000256" key="6">
    <source>
        <dbReference type="ARBA" id="ARBA00022989"/>
    </source>
</evidence>